<evidence type="ECO:0000313" key="1">
    <source>
        <dbReference type="EMBL" id="VUX55865.1"/>
    </source>
</evidence>
<proteinExistence type="predicted"/>
<gene>
    <name evidence="1" type="ORF">JTBM06_V1_140021</name>
</gene>
<reference evidence="1" key="1">
    <citation type="submission" date="2019-07" db="EMBL/GenBank/DDBJ databases">
        <authorList>
            <person name="Weber M."/>
            <person name="Kostadinov I."/>
            <person name="Kostadinov D I."/>
        </authorList>
    </citation>
    <scope>NUCLEOTIDE SEQUENCE</scope>
    <source>
        <strain evidence="1">Gfbio:sag-sample-m06:053724c1-46a9-4a36-b237-ea2bf867836b</strain>
    </source>
</reference>
<accession>A0A7D9D4N8</accession>
<protein>
    <submittedName>
        <fullName evidence="1">Uncharacterized protein</fullName>
    </submittedName>
</protein>
<dbReference type="AlphaFoldDB" id="A0A7D9D4N8"/>
<sequence>MDNLSLLSERHRRYCDFTKSALNVCFWSKQWPKPMLGECLLSPKAFIQLTNIHKFYTAAIGQ</sequence>
<dbReference type="EMBL" id="LR633967">
    <property type="protein sequence ID" value="VUX55865.1"/>
    <property type="molecule type" value="Genomic_DNA"/>
</dbReference>
<organism evidence="1">
    <name type="scientific">uncultured Woeseiaceae bacterium</name>
    <dbReference type="NCBI Taxonomy" id="1983305"/>
    <lineage>
        <taxon>Bacteria</taxon>
        <taxon>Pseudomonadati</taxon>
        <taxon>Pseudomonadota</taxon>
        <taxon>Gammaproteobacteria</taxon>
        <taxon>Woeseiales</taxon>
        <taxon>Woeseiaceae</taxon>
        <taxon>environmental samples</taxon>
    </lineage>
</organism>
<name>A0A7D9D4N8_9GAMM</name>